<dbReference type="EMBL" id="JACCCU010000001">
    <property type="protein sequence ID" value="NYF88158.1"/>
    <property type="molecule type" value="Genomic_DNA"/>
</dbReference>
<feature type="domain" description="Helicase C-terminal" evidence="9">
    <location>
        <begin position="304"/>
        <end position="453"/>
    </location>
</feature>
<evidence type="ECO:0000313" key="12">
    <source>
        <dbReference type="Proteomes" id="UP000564385"/>
    </source>
</evidence>
<dbReference type="InterPro" id="IPR027417">
    <property type="entry name" value="P-loop_NTPase"/>
</dbReference>
<evidence type="ECO:0000259" key="9">
    <source>
        <dbReference type="PROSITE" id="PS51194"/>
    </source>
</evidence>
<feature type="region of interest" description="Disordered" evidence="7">
    <location>
        <begin position="456"/>
        <end position="536"/>
    </location>
</feature>
<evidence type="ECO:0000256" key="5">
    <source>
        <dbReference type="ARBA" id="ARBA00038437"/>
    </source>
</evidence>
<dbReference type="EC" id="3.6.4.13" evidence="11"/>
<dbReference type="Pfam" id="PF00270">
    <property type="entry name" value="DEAD"/>
    <property type="match status" value="1"/>
</dbReference>
<evidence type="ECO:0000259" key="8">
    <source>
        <dbReference type="PROSITE" id="PS51192"/>
    </source>
</evidence>
<keyword evidence="1" id="KW-0547">Nucleotide-binding</keyword>
<comment type="similarity">
    <text evidence="5">Belongs to the DEAD box helicase family.</text>
</comment>
<dbReference type="Pfam" id="PF00271">
    <property type="entry name" value="Helicase_C"/>
    <property type="match status" value="1"/>
</dbReference>
<dbReference type="Proteomes" id="UP000564385">
    <property type="component" value="Unassembled WGS sequence"/>
</dbReference>
<accession>A0A852V538</accession>
<proteinExistence type="inferred from homology"/>
<dbReference type="GO" id="GO:0016787">
    <property type="term" value="F:hydrolase activity"/>
    <property type="evidence" value="ECO:0007669"/>
    <property type="project" value="UniProtKB-KW"/>
</dbReference>
<dbReference type="CDD" id="cd18787">
    <property type="entry name" value="SF2_C_DEAD"/>
    <property type="match status" value="1"/>
</dbReference>
<gene>
    <name evidence="11" type="ORF">HDF08_000225</name>
</gene>
<comment type="caution">
    <text evidence="11">The sequence shown here is derived from an EMBL/GenBank/DDBJ whole genome shotgun (WGS) entry which is preliminary data.</text>
</comment>
<dbReference type="GO" id="GO:0003724">
    <property type="term" value="F:RNA helicase activity"/>
    <property type="evidence" value="ECO:0007669"/>
    <property type="project" value="UniProtKB-EC"/>
</dbReference>
<dbReference type="InterPro" id="IPR001650">
    <property type="entry name" value="Helicase_C-like"/>
</dbReference>
<dbReference type="InterPro" id="IPR044742">
    <property type="entry name" value="DEAD/DEAH_RhlB"/>
</dbReference>
<keyword evidence="3 11" id="KW-0347">Helicase</keyword>
<protein>
    <submittedName>
        <fullName evidence="11">ATP-dependent RNA helicase RhlE</fullName>
        <ecNumber evidence="11">3.6.4.13</ecNumber>
    </submittedName>
</protein>
<feature type="compositionally biased region" description="Low complexity" evidence="7">
    <location>
        <begin position="517"/>
        <end position="536"/>
    </location>
</feature>
<dbReference type="InterPro" id="IPR014014">
    <property type="entry name" value="RNA_helicase_DEAD_Q_motif"/>
</dbReference>
<dbReference type="GO" id="GO:0005524">
    <property type="term" value="F:ATP binding"/>
    <property type="evidence" value="ECO:0007669"/>
    <property type="project" value="UniProtKB-KW"/>
</dbReference>
<organism evidence="11 12">
    <name type="scientific">Tunturiibacter lichenicola</name>
    <dbReference type="NCBI Taxonomy" id="2051959"/>
    <lineage>
        <taxon>Bacteria</taxon>
        <taxon>Pseudomonadati</taxon>
        <taxon>Acidobacteriota</taxon>
        <taxon>Terriglobia</taxon>
        <taxon>Terriglobales</taxon>
        <taxon>Acidobacteriaceae</taxon>
        <taxon>Tunturiibacter</taxon>
    </lineage>
</organism>
<evidence type="ECO:0000256" key="1">
    <source>
        <dbReference type="ARBA" id="ARBA00022741"/>
    </source>
</evidence>
<dbReference type="SMART" id="SM00490">
    <property type="entry name" value="HELICc"/>
    <property type="match status" value="1"/>
</dbReference>
<keyword evidence="4" id="KW-0067">ATP-binding</keyword>
<keyword evidence="2 11" id="KW-0378">Hydrolase</keyword>
<dbReference type="PANTHER" id="PTHR47959:SF13">
    <property type="entry name" value="ATP-DEPENDENT RNA HELICASE RHLE"/>
    <property type="match status" value="1"/>
</dbReference>
<sequence length="536" mass="58925">MMPRWHLCTPMPLYNALYPGHQTGKTLNSATLDATEQNNEITSKHQHSAPEASTAVANPAGLPLVEDVRFTDFNISDSLKTRLTNAGFTMPTPVQAKAIPPALEGNDILATASTGTGKTLSFLIPMIQRMDANSVPSTKGKRGPIRSLILLPTRELAMQVLEAYWKLVPGSKSDAVLVCGGLSENNQLDQLDRGPRLVVATPGRLEDFLRRREININSVEMLVLDEVDRMLDMGFLPAIRRIVGALPKTRQTMCYSATLDANIREIVRDYVNKPVRVEIGQTSKPSDRVELRVYTVMQDQKLGLLDQMLRQEEGTFLVFSRTKHGADRISKKLEKLGHDADVIHGDRSQSQRTAALKGFATGRHRVLVATDVAARGIDVQDIAHVVNYDLPNASDDFVHRIGRTGRAGKKGVATTFVMPQERHDARKLERELKIKFEWREADKNLEKEVRNAPLDTTAQGQDLMQLETRSWKGNDPVTPMTTPNANYGGNKSGFRSRNGGGGFSGGRNSGGRGPGGRPNSNSRPGSSRSGPARRGQ</sequence>
<evidence type="ECO:0000256" key="4">
    <source>
        <dbReference type="ARBA" id="ARBA00022840"/>
    </source>
</evidence>
<evidence type="ECO:0000313" key="11">
    <source>
        <dbReference type="EMBL" id="NYF88158.1"/>
    </source>
</evidence>
<feature type="compositionally biased region" description="Low complexity" evidence="7">
    <location>
        <begin position="488"/>
        <end position="497"/>
    </location>
</feature>
<dbReference type="GO" id="GO:0005829">
    <property type="term" value="C:cytosol"/>
    <property type="evidence" value="ECO:0007669"/>
    <property type="project" value="TreeGrafter"/>
</dbReference>
<dbReference type="SUPFAM" id="SSF52540">
    <property type="entry name" value="P-loop containing nucleoside triphosphate hydrolases"/>
    <property type="match status" value="1"/>
</dbReference>
<dbReference type="InterPro" id="IPR050079">
    <property type="entry name" value="DEAD_box_RNA_helicase"/>
</dbReference>
<dbReference type="PROSITE" id="PS51194">
    <property type="entry name" value="HELICASE_CTER"/>
    <property type="match status" value="1"/>
</dbReference>
<feature type="compositionally biased region" description="Gly residues" evidence="7">
    <location>
        <begin position="498"/>
        <end position="516"/>
    </location>
</feature>
<dbReference type="InterPro" id="IPR014001">
    <property type="entry name" value="Helicase_ATP-bd"/>
</dbReference>
<dbReference type="PROSITE" id="PS51192">
    <property type="entry name" value="HELICASE_ATP_BIND_1"/>
    <property type="match status" value="1"/>
</dbReference>
<evidence type="ECO:0000256" key="2">
    <source>
        <dbReference type="ARBA" id="ARBA00022801"/>
    </source>
</evidence>
<dbReference type="GO" id="GO:0003676">
    <property type="term" value="F:nucleic acid binding"/>
    <property type="evidence" value="ECO:0007669"/>
    <property type="project" value="InterPro"/>
</dbReference>
<dbReference type="PANTHER" id="PTHR47959">
    <property type="entry name" value="ATP-DEPENDENT RNA HELICASE RHLE-RELATED"/>
    <property type="match status" value="1"/>
</dbReference>
<dbReference type="AlphaFoldDB" id="A0A852V538"/>
<dbReference type="SMART" id="SM00487">
    <property type="entry name" value="DEXDc"/>
    <property type="match status" value="1"/>
</dbReference>
<evidence type="ECO:0000256" key="7">
    <source>
        <dbReference type="SAM" id="MobiDB-lite"/>
    </source>
</evidence>
<name>A0A852V538_9BACT</name>
<feature type="domain" description="DEAD-box RNA helicase Q" evidence="10">
    <location>
        <begin position="68"/>
        <end position="96"/>
    </location>
</feature>
<reference evidence="11 12" key="1">
    <citation type="submission" date="2020-07" db="EMBL/GenBank/DDBJ databases">
        <title>Genomic Encyclopedia of Type Strains, Phase IV (KMG-V): Genome sequencing to study the core and pangenomes of soil and plant-associated prokaryotes.</title>
        <authorList>
            <person name="Whitman W."/>
        </authorList>
    </citation>
    <scope>NUCLEOTIDE SEQUENCE [LARGE SCALE GENOMIC DNA]</scope>
    <source>
        <strain evidence="11 12">M8UP22</strain>
    </source>
</reference>
<dbReference type="Gene3D" id="3.40.50.300">
    <property type="entry name" value="P-loop containing nucleotide triphosphate hydrolases"/>
    <property type="match status" value="2"/>
</dbReference>
<evidence type="ECO:0000256" key="6">
    <source>
        <dbReference type="PROSITE-ProRule" id="PRU00552"/>
    </source>
</evidence>
<evidence type="ECO:0000259" key="10">
    <source>
        <dbReference type="PROSITE" id="PS51195"/>
    </source>
</evidence>
<dbReference type="PROSITE" id="PS51195">
    <property type="entry name" value="Q_MOTIF"/>
    <property type="match status" value="1"/>
</dbReference>
<feature type="short sequence motif" description="Q motif" evidence="6">
    <location>
        <begin position="68"/>
        <end position="96"/>
    </location>
</feature>
<feature type="domain" description="Helicase ATP-binding" evidence="8">
    <location>
        <begin position="99"/>
        <end position="277"/>
    </location>
</feature>
<dbReference type="InterPro" id="IPR011545">
    <property type="entry name" value="DEAD/DEAH_box_helicase_dom"/>
</dbReference>
<dbReference type="CDD" id="cd00268">
    <property type="entry name" value="DEADc"/>
    <property type="match status" value="1"/>
</dbReference>
<evidence type="ECO:0000256" key="3">
    <source>
        <dbReference type="ARBA" id="ARBA00022806"/>
    </source>
</evidence>